<keyword evidence="2" id="KW-1185">Reference proteome</keyword>
<accession>A8PP50</accession>
<dbReference type="AlphaFoldDB" id="A8PP50"/>
<reference evidence="1" key="2">
    <citation type="submission" date="2007-10" db="EMBL/GenBank/DDBJ databases">
        <authorList>
            <person name="Myers G.S."/>
        </authorList>
    </citation>
    <scope>NUCLEOTIDE SEQUENCE [LARGE SCALE GENOMIC DNA]</scope>
</reference>
<evidence type="ECO:0000313" key="2">
    <source>
        <dbReference type="Proteomes" id="UP000054075"/>
    </source>
</evidence>
<comment type="caution">
    <text evidence="1">The sequence shown here is derived from an EMBL/GenBank/DDBJ whole genome shotgun (WGS) entry which is preliminary data.</text>
</comment>
<sequence>MKKLYSPQPNFNEHNLNAVTLFKPIAKRPSRRFTFYLI</sequence>
<reference evidence="1" key="1">
    <citation type="submission" date="2006-04" db="EMBL/GenBank/DDBJ databases">
        <authorList>
            <person name="Seshadri R."/>
            <person name="Federici B.A."/>
        </authorList>
    </citation>
    <scope>NUCLEOTIDE SEQUENCE [LARGE SCALE GENOMIC DNA]</scope>
</reference>
<protein>
    <submittedName>
        <fullName evidence="1">Uncharacterized protein</fullName>
    </submittedName>
</protein>
<evidence type="ECO:0000313" key="1">
    <source>
        <dbReference type="EMBL" id="EDP46291.1"/>
    </source>
</evidence>
<organism evidence="1 2">
    <name type="scientific">Rickettsiella grylli</name>
    <dbReference type="NCBI Taxonomy" id="59196"/>
    <lineage>
        <taxon>Bacteria</taxon>
        <taxon>Pseudomonadati</taxon>
        <taxon>Pseudomonadota</taxon>
        <taxon>Gammaproteobacteria</taxon>
        <taxon>Legionellales</taxon>
        <taxon>Coxiellaceae</taxon>
        <taxon>Rickettsiella</taxon>
    </lineage>
</organism>
<gene>
    <name evidence="1" type="ORF">RICGR_1202</name>
</gene>
<dbReference type="Proteomes" id="UP000054075">
    <property type="component" value="Unassembled WGS sequence"/>
</dbReference>
<proteinExistence type="predicted"/>
<name>A8PP50_9COXI</name>
<dbReference type="EMBL" id="AAQJ02000001">
    <property type="protein sequence ID" value="EDP46291.1"/>
    <property type="molecule type" value="Genomic_DNA"/>
</dbReference>